<dbReference type="PANTHER" id="PTHR43615">
    <property type="entry name" value="PHOSPHOENOLPYRUVATE SYNTHASE-RELATED"/>
    <property type="match status" value="1"/>
</dbReference>
<dbReference type="Proteomes" id="UP001320766">
    <property type="component" value="Unassembled WGS sequence"/>
</dbReference>
<evidence type="ECO:0000259" key="1">
    <source>
        <dbReference type="Pfam" id="PF01326"/>
    </source>
</evidence>
<name>A0ABT1JZG8_9ACTN</name>
<comment type="caution">
    <text evidence="2">The sequence shown here is derived from an EMBL/GenBank/DDBJ whole genome shotgun (WGS) entry which is preliminary data.</text>
</comment>
<dbReference type="Gene3D" id="3.30.1490.20">
    <property type="entry name" value="ATP-grasp fold, A domain"/>
    <property type="match status" value="1"/>
</dbReference>
<keyword evidence="3" id="KW-1185">Reference proteome</keyword>
<reference evidence="2 3" key="1">
    <citation type="submission" date="2022-06" db="EMBL/GenBank/DDBJ databases">
        <title>Sequencing the genomes of 1000 actinobacteria strains.</title>
        <authorList>
            <person name="Klenk H.-P."/>
        </authorList>
    </citation>
    <scope>NUCLEOTIDE SEQUENCE [LARGE SCALE GENOMIC DNA]</scope>
    <source>
        <strain evidence="2 3">DSM 44170</strain>
    </source>
</reference>
<evidence type="ECO:0000313" key="3">
    <source>
        <dbReference type="Proteomes" id="UP001320766"/>
    </source>
</evidence>
<dbReference type="Pfam" id="PF01326">
    <property type="entry name" value="PPDK_N"/>
    <property type="match status" value="1"/>
</dbReference>
<dbReference type="PANTHER" id="PTHR43615:SF1">
    <property type="entry name" value="PPDK_N DOMAIN-CONTAINING PROTEIN"/>
    <property type="match status" value="1"/>
</dbReference>
<feature type="domain" description="Pyruvate phosphate dikinase AMP/ATP-binding" evidence="1">
    <location>
        <begin position="399"/>
        <end position="671"/>
    </location>
</feature>
<accession>A0ABT1JZG8</accession>
<sequence>MKTLPRTSVIPATLDVPLTVPTFMRLAGRLAGFPFVKVVVDLEKAEFHVIDSTRNPLHVHYIAEHILGVPAENLLRDIDAFNHDVYVRPDRRFLLGLLALHRRRQDGEDDGDGAERVFLSLETVEADTMSADMLLSFYRHVRAHIDPSIPLYLKPANHLQETHVADIPEQELPRLLAHELLSQAPFVPLNSGATHGRLRLFASAADYRAAAGSVEWHDIIVMPRVPDDIPRVSGLVNTEHTTPLSHTNVLATGWGIPNAIQTDLLDRPGLADLDGCWVRYEVTPDAPEVLIEAAERPAGLDSRPPWTTERVALERPETAAAEIVPLSGLRMGDHYRYGTKAANLGEVCHVLEHGSRRWLGFYQIPRPPRSDLLGYLAGRLGVTGPADETTLSAAAERLVRQHVQVPRGIALPFSLQRQFLESSPRIQQTIGRLKMALEAGTHHVEEICAELQRMIVETRLPRDLLRRIDDAIVSHLSGVGQFVVRSSSNAEDLAGFSAAGVYESVAHARTLESIADGIKEVWSSLVSARSVRLREQAGIPLEDCYMGVIVQEWVEVPLGGVLVTCNPAEPRDFRNVYVNISMGSVADVVTGTADPVQHLYNTVEGGGRTISLGSARSDLAPATKDSLARLALIGRLLQSHFSPDYLYGVPVDIEWALDGDRVKLLQIRPYRPTS</sequence>
<evidence type="ECO:0000313" key="2">
    <source>
        <dbReference type="EMBL" id="MCP2347143.1"/>
    </source>
</evidence>
<dbReference type="RefSeq" id="WP_253769905.1">
    <property type="nucleotide sequence ID" value="NZ_BAAAVE010000022.1"/>
</dbReference>
<proteinExistence type="predicted"/>
<gene>
    <name evidence="2" type="ORF">HD595_003265</name>
</gene>
<dbReference type="SUPFAM" id="SSF56059">
    <property type="entry name" value="Glutathione synthetase ATP-binding domain-like"/>
    <property type="match status" value="1"/>
</dbReference>
<dbReference type="InterPro" id="IPR013815">
    <property type="entry name" value="ATP_grasp_subdomain_1"/>
</dbReference>
<protein>
    <recommendedName>
        <fullName evidence="1">Pyruvate phosphate dikinase AMP/ATP-binding domain-containing protein</fullName>
    </recommendedName>
</protein>
<dbReference type="Gene3D" id="3.30.470.20">
    <property type="entry name" value="ATP-grasp fold, B domain"/>
    <property type="match status" value="1"/>
</dbReference>
<dbReference type="EMBL" id="JAMZEC010000001">
    <property type="protein sequence ID" value="MCP2347143.1"/>
    <property type="molecule type" value="Genomic_DNA"/>
</dbReference>
<dbReference type="InterPro" id="IPR051549">
    <property type="entry name" value="PEP_Utilizing_Enz"/>
</dbReference>
<dbReference type="InterPro" id="IPR002192">
    <property type="entry name" value="PPDK_AMP/ATP-bd"/>
</dbReference>
<organism evidence="2 3">
    <name type="scientific">Nonomuraea roseoviolacea subsp. carminata</name>
    <dbReference type="NCBI Taxonomy" id="160689"/>
    <lineage>
        <taxon>Bacteria</taxon>
        <taxon>Bacillati</taxon>
        <taxon>Actinomycetota</taxon>
        <taxon>Actinomycetes</taxon>
        <taxon>Streptosporangiales</taxon>
        <taxon>Streptosporangiaceae</taxon>
        <taxon>Nonomuraea</taxon>
    </lineage>
</organism>